<comment type="caution">
    <text evidence="2">The sequence shown here is derived from an EMBL/GenBank/DDBJ whole genome shotgun (WGS) entry which is preliminary data.</text>
</comment>
<evidence type="ECO:0000313" key="2">
    <source>
        <dbReference type="EMBL" id="ENZ09219.1"/>
    </source>
</evidence>
<dbReference type="Gene3D" id="3.40.190.10">
    <property type="entry name" value="Periplasmic binding protein-like II"/>
    <property type="match status" value="2"/>
</dbReference>
<dbReference type="EMBL" id="AGYR01000054">
    <property type="protein sequence ID" value="ENZ09219.1"/>
    <property type="molecule type" value="Genomic_DNA"/>
</dbReference>
<dbReference type="PANTHER" id="PTHR30006">
    <property type="entry name" value="THIAMINE-BINDING PERIPLASMIC PROTEIN-RELATED"/>
    <property type="match status" value="1"/>
</dbReference>
<dbReference type="PATRIC" id="fig|999408.3.peg.4858"/>
<keyword evidence="1" id="KW-0732">Signal</keyword>
<dbReference type="PIRSF" id="PIRSF002825">
    <property type="entry name" value="CfbpA"/>
    <property type="match status" value="1"/>
</dbReference>
<dbReference type="PANTHER" id="PTHR30006:SF24">
    <property type="entry name" value="SLL0237 PROTEIN"/>
    <property type="match status" value="1"/>
</dbReference>
<evidence type="ECO:0000256" key="1">
    <source>
        <dbReference type="ARBA" id="ARBA00022729"/>
    </source>
</evidence>
<dbReference type="InterPro" id="IPR026045">
    <property type="entry name" value="Ferric-bd"/>
</dbReference>
<proteinExistence type="predicted"/>
<gene>
    <name evidence="2" type="ORF">HMPREF1090_04516</name>
</gene>
<dbReference type="CDD" id="cd13546">
    <property type="entry name" value="PBP2_BitB"/>
    <property type="match status" value="1"/>
</dbReference>
<protein>
    <submittedName>
        <fullName evidence="2">Fe3+ ABC transporter substrate-binding protein</fullName>
    </submittedName>
</protein>
<name>A0A0E2HIA7_9FIRM</name>
<reference evidence="2 3" key="1">
    <citation type="submission" date="2013-01" db="EMBL/GenBank/DDBJ databases">
        <title>The Genome Sequence of Clostridium clostridioforme 90A8.</title>
        <authorList>
            <consortium name="The Broad Institute Genome Sequencing Platform"/>
            <person name="Earl A."/>
            <person name="Ward D."/>
            <person name="Feldgarden M."/>
            <person name="Gevers D."/>
            <person name="Courvalin P."/>
            <person name="Lambert T."/>
            <person name="Walker B."/>
            <person name="Young S.K."/>
            <person name="Zeng Q."/>
            <person name="Gargeya S."/>
            <person name="Fitzgerald M."/>
            <person name="Haas B."/>
            <person name="Abouelleil A."/>
            <person name="Alvarado L."/>
            <person name="Arachchi H.M."/>
            <person name="Berlin A.M."/>
            <person name="Chapman S.B."/>
            <person name="Dewar J."/>
            <person name="Goldberg J."/>
            <person name="Griggs A."/>
            <person name="Gujja S."/>
            <person name="Hansen M."/>
            <person name="Howarth C."/>
            <person name="Imamovic A."/>
            <person name="Larimer J."/>
            <person name="McCowan C."/>
            <person name="Murphy C."/>
            <person name="Neiman D."/>
            <person name="Pearson M."/>
            <person name="Priest M."/>
            <person name="Roberts A."/>
            <person name="Saif S."/>
            <person name="Shea T."/>
            <person name="Sisk P."/>
            <person name="Sykes S."/>
            <person name="Wortman J."/>
            <person name="Nusbaum C."/>
            <person name="Birren B."/>
        </authorList>
    </citation>
    <scope>NUCLEOTIDE SEQUENCE [LARGE SCALE GENOMIC DNA]</scope>
    <source>
        <strain evidence="2 3">90A8</strain>
    </source>
</reference>
<dbReference type="SUPFAM" id="SSF53850">
    <property type="entry name" value="Periplasmic binding protein-like II"/>
    <property type="match status" value="1"/>
</dbReference>
<dbReference type="Pfam" id="PF13343">
    <property type="entry name" value="SBP_bac_6"/>
    <property type="match status" value="1"/>
</dbReference>
<accession>A0A0E2HIA7</accession>
<sequence length="383" mass="42916">MKETVMGMKADVRSMKAASRGMKAAVRSIKAAAAGPGRAAGGKRKFTFSILCLFCTAVLSSCQSGPETAPMPAVPDLVLYTAQEEEIYEPIIKEFEERTNLMVKVERGSSEEMTGRLEYEEERPDWDVVFGVGIETLEQSKEHWQVYKSPEAAFITESFQCEDNRWTSFSALPLVIMYNTNVVTYRELPVGWNSLLEPRWKGRIAFVDPRRSDVYSAALVTAVHTWEKRGDYLEQFMENLEYGTLNSMQEVNAGILDGRYSLGVTMEESAQALLSEGADVDYIYPQEGTTALPDGTAIVKGCSNPDAARQFLDFTVSRDTQRILVSDLNRRSVRSDVPPLPGLSPIGRLPLIEMDLEELTREKKDVLARWNGILSRREGRPVE</sequence>
<dbReference type="AlphaFoldDB" id="A0A0E2HIA7"/>
<organism evidence="2 3">
    <name type="scientific">[Clostridium] clostridioforme 90A8</name>
    <dbReference type="NCBI Taxonomy" id="999408"/>
    <lineage>
        <taxon>Bacteria</taxon>
        <taxon>Bacillati</taxon>
        <taxon>Bacillota</taxon>
        <taxon>Clostridia</taxon>
        <taxon>Lachnospirales</taxon>
        <taxon>Lachnospiraceae</taxon>
        <taxon>Enterocloster</taxon>
    </lineage>
</organism>
<dbReference type="Proteomes" id="UP000013085">
    <property type="component" value="Unassembled WGS sequence"/>
</dbReference>
<dbReference type="HOGENOM" id="CLU_026974_0_2_9"/>
<evidence type="ECO:0000313" key="3">
    <source>
        <dbReference type="Proteomes" id="UP000013085"/>
    </source>
</evidence>
<dbReference type="RefSeq" id="WP_002594186.1">
    <property type="nucleotide sequence ID" value="NZ_KB850985.1"/>
</dbReference>